<protein>
    <submittedName>
        <fullName evidence="1">Uncharacterized protein</fullName>
    </submittedName>
</protein>
<evidence type="ECO:0000313" key="4">
    <source>
        <dbReference type="EMBL" id="CAF4285816.1"/>
    </source>
</evidence>
<dbReference type="EMBL" id="CAJOBA010055688">
    <property type="protein sequence ID" value="CAF4285816.1"/>
    <property type="molecule type" value="Genomic_DNA"/>
</dbReference>
<accession>A0A814KDN1</accession>
<evidence type="ECO:0000313" key="3">
    <source>
        <dbReference type="EMBL" id="CAF3820032.1"/>
    </source>
</evidence>
<evidence type="ECO:0000313" key="1">
    <source>
        <dbReference type="EMBL" id="CAF1050414.1"/>
    </source>
</evidence>
<dbReference type="Proteomes" id="UP000663829">
    <property type="component" value="Unassembled WGS sequence"/>
</dbReference>
<comment type="caution">
    <text evidence="1">The sequence shown here is derived from an EMBL/GenBank/DDBJ whole genome shotgun (WGS) entry which is preliminary data.</text>
</comment>
<dbReference type="Proteomes" id="UP000677228">
    <property type="component" value="Unassembled WGS sequence"/>
</dbReference>
<dbReference type="EMBL" id="CAJNOK010033698">
    <property type="protein sequence ID" value="CAF1496980.1"/>
    <property type="molecule type" value="Genomic_DNA"/>
</dbReference>
<dbReference type="Proteomes" id="UP000682733">
    <property type="component" value="Unassembled WGS sequence"/>
</dbReference>
<dbReference type="AlphaFoldDB" id="A0A814KDN1"/>
<gene>
    <name evidence="1" type="ORF">GPM918_LOCUS16253</name>
    <name evidence="2" type="ORF">OVA965_LOCUS36763</name>
    <name evidence="3" type="ORF">SRO942_LOCUS16253</name>
    <name evidence="4" type="ORF">TMI583_LOCUS37792</name>
</gene>
<reference evidence="1" key="1">
    <citation type="submission" date="2021-02" db="EMBL/GenBank/DDBJ databases">
        <authorList>
            <person name="Nowell W R."/>
        </authorList>
    </citation>
    <scope>NUCLEOTIDE SEQUENCE</scope>
</reference>
<sequence length="88" mass="10334">MAKQQSPVKKFQSHYQIVKQDVNEFFLRLQCRNINLIDDIPPNIPLPFDIVDSFALPVKSTYVEDNIAFMLATRLVYHILKNEELKKN</sequence>
<dbReference type="Proteomes" id="UP000681722">
    <property type="component" value="Unassembled WGS sequence"/>
</dbReference>
<evidence type="ECO:0000313" key="5">
    <source>
        <dbReference type="Proteomes" id="UP000663829"/>
    </source>
</evidence>
<dbReference type="EMBL" id="CAJOBC010004235">
    <property type="protein sequence ID" value="CAF3820032.1"/>
    <property type="molecule type" value="Genomic_DNA"/>
</dbReference>
<proteinExistence type="predicted"/>
<keyword evidence="5" id="KW-1185">Reference proteome</keyword>
<evidence type="ECO:0000313" key="2">
    <source>
        <dbReference type="EMBL" id="CAF1496980.1"/>
    </source>
</evidence>
<dbReference type="EMBL" id="CAJNOQ010004235">
    <property type="protein sequence ID" value="CAF1050414.1"/>
    <property type="molecule type" value="Genomic_DNA"/>
</dbReference>
<organism evidence="1 5">
    <name type="scientific">Didymodactylos carnosus</name>
    <dbReference type="NCBI Taxonomy" id="1234261"/>
    <lineage>
        <taxon>Eukaryota</taxon>
        <taxon>Metazoa</taxon>
        <taxon>Spiralia</taxon>
        <taxon>Gnathifera</taxon>
        <taxon>Rotifera</taxon>
        <taxon>Eurotatoria</taxon>
        <taxon>Bdelloidea</taxon>
        <taxon>Philodinida</taxon>
        <taxon>Philodinidae</taxon>
        <taxon>Didymodactylos</taxon>
    </lineage>
</organism>
<name>A0A814KDN1_9BILA</name>